<evidence type="ECO:0000259" key="9">
    <source>
        <dbReference type="PROSITE" id="PS50071"/>
    </source>
</evidence>
<dbReference type="Gene3D" id="1.10.10.60">
    <property type="entry name" value="Homeodomain-like"/>
    <property type="match status" value="1"/>
</dbReference>
<organism evidence="10 11">
    <name type="scientific">Cyprinus carpio carpio</name>
    <dbReference type="NCBI Taxonomy" id="630221"/>
    <lineage>
        <taxon>Eukaryota</taxon>
        <taxon>Metazoa</taxon>
        <taxon>Chordata</taxon>
        <taxon>Craniata</taxon>
        <taxon>Vertebrata</taxon>
        <taxon>Euteleostomi</taxon>
        <taxon>Actinopterygii</taxon>
        <taxon>Neopterygii</taxon>
        <taxon>Teleostei</taxon>
        <taxon>Ostariophysi</taxon>
        <taxon>Cypriniformes</taxon>
        <taxon>Cyprinidae</taxon>
        <taxon>Cyprininae</taxon>
        <taxon>Cyprinus</taxon>
    </lineage>
</organism>
<dbReference type="SMART" id="SM00389">
    <property type="entry name" value="HOX"/>
    <property type="match status" value="1"/>
</dbReference>
<comment type="subcellular location">
    <subcellularLocation>
        <location evidence="1 7 8">Nucleus</location>
    </subcellularLocation>
</comment>
<evidence type="ECO:0000256" key="3">
    <source>
        <dbReference type="ARBA" id="ARBA00023125"/>
    </source>
</evidence>
<evidence type="ECO:0000256" key="2">
    <source>
        <dbReference type="ARBA" id="ARBA00022473"/>
    </source>
</evidence>
<evidence type="ECO:0000256" key="7">
    <source>
        <dbReference type="PROSITE-ProRule" id="PRU00108"/>
    </source>
</evidence>
<dbReference type="InterPro" id="IPR001356">
    <property type="entry name" value="HD"/>
</dbReference>
<proteinExistence type="inferred from homology"/>
<keyword evidence="4 7" id="KW-0371">Homeobox</keyword>
<keyword evidence="5 7" id="KW-0539">Nucleus</keyword>
<reference evidence="10" key="1">
    <citation type="submission" date="2025-08" db="UniProtKB">
        <authorList>
            <consortium name="Ensembl"/>
        </authorList>
    </citation>
    <scope>IDENTIFICATION</scope>
</reference>
<evidence type="ECO:0000313" key="10">
    <source>
        <dbReference type="Ensembl" id="ENSCCRP00000028082.2"/>
    </source>
</evidence>
<reference evidence="10" key="2">
    <citation type="submission" date="2025-09" db="UniProtKB">
        <authorList>
            <consortium name="Ensembl"/>
        </authorList>
    </citation>
    <scope>IDENTIFICATION</scope>
</reference>
<dbReference type="Ensembl" id="ENSCCRT00000030482.2">
    <property type="protein sequence ID" value="ENSCCRP00000028082.2"/>
    <property type="gene ID" value="ENSCCRG00000079003.1"/>
</dbReference>
<dbReference type="GO" id="GO:0000978">
    <property type="term" value="F:RNA polymerase II cis-regulatory region sequence-specific DNA binding"/>
    <property type="evidence" value="ECO:0007669"/>
    <property type="project" value="TreeGrafter"/>
</dbReference>
<comment type="similarity">
    <text evidence="6">Belongs to the even-skipped homeobox family.</text>
</comment>
<dbReference type="FunFam" id="1.10.10.60:FF:000256">
    <property type="entry name" value="Even-skipped homeobox 1"/>
    <property type="match status" value="1"/>
</dbReference>
<name>A0A8C1B5T6_CYPCA</name>
<protein>
    <submittedName>
        <fullName evidence="10">Even-skipped-like1</fullName>
    </submittedName>
</protein>
<dbReference type="PANTHER" id="PTHR46294:SF3">
    <property type="entry name" value="EVEN-SKIPPED-LIKE1"/>
    <property type="match status" value="1"/>
</dbReference>
<dbReference type="GeneTree" id="ENSGT00940000167564"/>
<evidence type="ECO:0000256" key="8">
    <source>
        <dbReference type="RuleBase" id="RU000682"/>
    </source>
</evidence>
<evidence type="ECO:0000256" key="5">
    <source>
        <dbReference type="ARBA" id="ARBA00023242"/>
    </source>
</evidence>
<dbReference type="PANTHER" id="PTHR46294">
    <property type="entry name" value="SEGMENTATION PROTEIN EVEN-SKIPPED"/>
    <property type="match status" value="1"/>
</dbReference>
<dbReference type="PROSITE" id="PS00027">
    <property type="entry name" value="HOMEOBOX_1"/>
    <property type="match status" value="1"/>
</dbReference>
<dbReference type="InterPro" id="IPR052002">
    <property type="entry name" value="Even-skipped_HD"/>
</dbReference>
<dbReference type="InterPro" id="IPR009057">
    <property type="entry name" value="Homeodomain-like_sf"/>
</dbReference>
<keyword evidence="3 7" id="KW-0238">DNA-binding</keyword>
<dbReference type="AlphaFoldDB" id="A0A8C1B5T6"/>
<dbReference type="PRINTS" id="PR00024">
    <property type="entry name" value="HOMEOBOX"/>
</dbReference>
<dbReference type="OMA" id="TFSGMIH"/>
<dbReference type="SUPFAM" id="SSF46689">
    <property type="entry name" value="Homeodomain-like"/>
    <property type="match status" value="1"/>
</dbReference>
<feature type="domain" description="Homeobox" evidence="9">
    <location>
        <begin position="93"/>
        <end position="153"/>
    </location>
</feature>
<evidence type="ECO:0000313" key="11">
    <source>
        <dbReference type="Proteomes" id="UP001108240"/>
    </source>
</evidence>
<dbReference type="PROSITE" id="PS50071">
    <property type="entry name" value="HOMEOBOX_2"/>
    <property type="match status" value="1"/>
</dbReference>
<evidence type="ECO:0000256" key="4">
    <source>
        <dbReference type="ARBA" id="ARBA00023155"/>
    </source>
</evidence>
<accession>A0A8C1B5T6</accession>
<feature type="DNA-binding region" description="Homeobox" evidence="7">
    <location>
        <begin position="95"/>
        <end position="154"/>
    </location>
</feature>
<dbReference type="InterPro" id="IPR017970">
    <property type="entry name" value="Homeobox_CS"/>
</dbReference>
<dbReference type="CDD" id="cd00086">
    <property type="entry name" value="homeodomain"/>
    <property type="match status" value="1"/>
</dbReference>
<keyword evidence="11" id="KW-1185">Reference proteome</keyword>
<dbReference type="Proteomes" id="UP001108240">
    <property type="component" value="Unplaced"/>
</dbReference>
<dbReference type="InterPro" id="IPR020479">
    <property type="entry name" value="HD_metazoa"/>
</dbReference>
<sequence>MGRPERCGGEGGGGWTATTKTTHLSLHKRTWLGRQAVTRENSFFGGGPACENPFGKYLDLAEGRESPVSTVAHADSDQGEEECPRISLLNGIDQSRRHRTAFTREQLTRLEQEYCKESYVSRPRRCELAAALNLPETTIKVWFQNRRMKDKRQRHSLNWPNPLDPNLCAFMVSQAAAGLHYPLLPRLPLHLYSHLGMGSLSGYTNPYNATTRPVDTLHLPPSTYPWLSGLPQPALYSPVQTMHHPAGCHCPHCLHWRPDHLLKPRGGARIATQPKTFGSKNSLIIYIPLCRSKPV</sequence>
<dbReference type="GO" id="GO:0005634">
    <property type="term" value="C:nucleus"/>
    <property type="evidence" value="ECO:0007669"/>
    <property type="project" value="UniProtKB-SubCell"/>
</dbReference>
<dbReference type="Pfam" id="PF00046">
    <property type="entry name" value="Homeodomain"/>
    <property type="match status" value="1"/>
</dbReference>
<evidence type="ECO:0000256" key="6">
    <source>
        <dbReference type="ARBA" id="ARBA00038449"/>
    </source>
</evidence>
<keyword evidence="2" id="KW-0217">Developmental protein</keyword>
<evidence type="ECO:0000256" key="1">
    <source>
        <dbReference type="ARBA" id="ARBA00004123"/>
    </source>
</evidence>
<dbReference type="GO" id="GO:0000981">
    <property type="term" value="F:DNA-binding transcription factor activity, RNA polymerase II-specific"/>
    <property type="evidence" value="ECO:0007669"/>
    <property type="project" value="InterPro"/>
</dbReference>